<evidence type="ECO:0000256" key="1">
    <source>
        <dbReference type="SAM" id="MobiDB-lite"/>
    </source>
</evidence>
<protein>
    <recommendedName>
        <fullName evidence="2">MH2 domain-containing protein</fullName>
    </recommendedName>
</protein>
<dbReference type="InterPro" id="IPR017855">
    <property type="entry name" value="SMAD-like_dom_sf"/>
</dbReference>
<feature type="compositionally biased region" description="Low complexity" evidence="1">
    <location>
        <begin position="14"/>
        <end position="29"/>
    </location>
</feature>
<feature type="compositionally biased region" description="Acidic residues" evidence="1">
    <location>
        <begin position="50"/>
        <end position="62"/>
    </location>
</feature>
<dbReference type="GO" id="GO:0006355">
    <property type="term" value="P:regulation of DNA-templated transcription"/>
    <property type="evidence" value="ECO:0007669"/>
    <property type="project" value="InterPro"/>
</dbReference>
<organism evidence="3 4">
    <name type="scientific">Dermatophagoides farinae</name>
    <name type="common">American house dust mite</name>
    <dbReference type="NCBI Taxonomy" id="6954"/>
    <lineage>
        <taxon>Eukaryota</taxon>
        <taxon>Metazoa</taxon>
        <taxon>Ecdysozoa</taxon>
        <taxon>Arthropoda</taxon>
        <taxon>Chelicerata</taxon>
        <taxon>Arachnida</taxon>
        <taxon>Acari</taxon>
        <taxon>Acariformes</taxon>
        <taxon>Sarcoptiformes</taxon>
        <taxon>Astigmata</taxon>
        <taxon>Psoroptidia</taxon>
        <taxon>Analgoidea</taxon>
        <taxon>Pyroglyphidae</taxon>
        <taxon>Dermatophagoidinae</taxon>
        <taxon>Dermatophagoides</taxon>
    </lineage>
</organism>
<dbReference type="GO" id="GO:0050793">
    <property type="term" value="P:regulation of developmental process"/>
    <property type="evidence" value="ECO:0007669"/>
    <property type="project" value="UniProtKB-ARBA"/>
</dbReference>
<feature type="domain" description="MH2" evidence="2">
    <location>
        <begin position="106"/>
        <end position="325"/>
    </location>
</feature>
<proteinExistence type="predicted"/>
<feature type="region of interest" description="Disordered" evidence="1">
    <location>
        <begin position="1"/>
        <end position="32"/>
    </location>
</feature>
<reference evidence="3" key="1">
    <citation type="submission" date="2013-05" db="EMBL/GenBank/DDBJ databases">
        <authorList>
            <person name="Yim A.K.Y."/>
            <person name="Chan T.F."/>
            <person name="Ji K.M."/>
            <person name="Liu X.Y."/>
            <person name="Zhou J.W."/>
            <person name="Li R.Q."/>
            <person name="Yang K.Y."/>
            <person name="Li J."/>
            <person name="Li M."/>
            <person name="Law P.T.W."/>
            <person name="Wu Y.L."/>
            <person name="Cai Z.L."/>
            <person name="Qin H."/>
            <person name="Bao Y."/>
            <person name="Leung R.K.K."/>
            <person name="Ng P.K.S."/>
            <person name="Zou J."/>
            <person name="Zhong X.J."/>
            <person name="Ran P.X."/>
            <person name="Zhong N.S."/>
            <person name="Liu Z.G."/>
            <person name="Tsui S.K.W."/>
        </authorList>
    </citation>
    <scope>NUCLEOTIDE SEQUENCE</scope>
    <source>
        <strain evidence="3">Derf</strain>
        <tissue evidence="3">Whole organism</tissue>
    </source>
</reference>
<reference evidence="3" key="2">
    <citation type="journal article" date="2022" name="Res Sq">
        <title>Comparative Genomics Reveals Insights into the Divergent Evolution of Astigmatic Mites and Household Pest Adaptations.</title>
        <authorList>
            <person name="Xiong Q."/>
            <person name="Wan A.T.-Y."/>
            <person name="Liu X.-Y."/>
            <person name="Fung C.S.-H."/>
            <person name="Xiao X."/>
            <person name="Malainual N."/>
            <person name="Hou J."/>
            <person name="Wang L."/>
            <person name="Wang M."/>
            <person name="Yang K."/>
            <person name="Cui Y."/>
            <person name="Leung E."/>
            <person name="Nong W."/>
            <person name="Shin S.-K."/>
            <person name="Au S."/>
            <person name="Jeong K.Y."/>
            <person name="Chew F.T."/>
            <person name="Hui J."/>
            <person name="Leung T.F."/>
            <person name="Tungtrongchitr A."/>
            <person name="Zhong N."/>
            <person name="Liu Z."/>
            <person name="Tsui S."/>
        </authorList>
    </citation>
    <scope>NUCLEOTIDE SEQUENCE</scope>
    <source>
        <strain evidence="3">Derf</strain>
        <tissue evidence="3">Whole organism</tissue>
    </source>
</reference>
<evidence type="ECO:0000313" key="3">
    <source>
        <dbReference type="EMBL" id="KAH9529174.1"/>
    </source>
</evidence>
<feature type="region of interest" description="Disordered" evidence="1">
    <location>
        <begin position="50"/>
        <end position="74"/>
    </location>
</feature>
<dbReference type="AlphaFoldDB" id="A0A922ICX3"/>
<dbReference type="GO" id="GO:0051239">
    <property type="term" value="P:regulation of multicellular organismal process"/>
    <property type="evidence" value="ECO:0007669"/>
    <property type="project" value="UniProtKB-ARBA"/>
</dbReference>
<keyword evidence="4" id="KW-1185">Reference proteome</keyword>
<dbReference type="InterPro" id="IPR008984">
    <property type="entry name" value="SMAD_FHA_dom_sf"/>
</dbReference>
<name>A0A922ICX3_DERFA</name>
<evidence type="ECO:0000259" key="2">
    <source>
        <dbReference type="PROSITE" id="PS51076"/>
    </source>
</evidence>
<dbReference type="SUPFAM" id="SSF49879">
    <property type="entry name" value="SMAD/FHA domain"/>
    <property type="match status" value="1"/>
</dbReference>
<feature type="region of interest" description="Disordered" evidence="1">
    <location>
        <begin position="508"/>
        <end position="555"/>
    </location>
</feature>
<feature type="compositionally biased region" description="Low complexity" evidence="1">
    <location>
        <begin position="509"/>
        <end position="537"/>
    </location>
</feature>
<dbReference type="Gene3D" id="2.60.200.10">
    <property type="match status" value="1"/>
</dbReference>
<dbReference type="GO" id="GO:0009791">
    <property type="term" value="P:post-embryonic development"/>
    <property type="evidence" value="ECO:0007669"/>
    <property type="project" value="UniProtKB-ARBA"/>
</dbReference>
<feature type="compositionally biased region" description="Basic residues" evidence="1">
    <location>
        <begin position="539"/>
        <end position="554"/>
    </location>
</feature>
<gene>
    <name evidence="3" type="ORF">DERF_003068</name>
</gene>
<dbReference type="InterPro" id="IPR001132">
    <property type="entry name" value="SMAD_dom_Dwarfin-type"/>
</dbReference>
<comment type="caution">
    <text evidence="3">The sequence shown here is derived from an EMBL/GenBank/DDBJ whole genome shotgun (WGS) entry which is preliminary data.</text>
</comment>
<dbReference type="PANTHER" id="PTHR22742:SF2">
    <property type="entry name" value="EXPANSION, ISOFORM A-RELATED"/>
    <property type="match status" value="1"/>
</dbReference>
<dbReference type="PANTHER" id="PTHR22742">
    <property type="entry name" value="EXPANSION, ISOFORM A-RELATED"/>
    <property type="match status" value="1"/>
</dbReference>
<dbReference type="EMBL" id="ASGP02000001">
    <property type="protein sequence ID" value="KAH9529174.1"/>
    <property type="molecule type" value="Genomic_DNA"/>
</dbReference>
<dbReference type="PROSITE" id="PS51076">
    <property type="entry name" value="MH2"/>
    <property type="match status" value="1"/>
</dbReference>
<accession>A0A922ICX3</accession>
<dbReference type="SMART" id="SM00524">
    <property type="entry name" value="DWB"/>
    <property type="match status" value="1"/>
</dbReference>
<evidence type="ECO:0000313" key="4">
    <source>
        <dbReference type="Proteomes" id="UP000790347"/>
    </source>
</evidence>
<sequence length="579" mass="66752">MISRRKIISKSEDSSSNSSSSSASSSSDNLYKHPDVLDQYLVNKNVEEDPYVGDVDDEDGDDIDHNNIHDDDDDDDENIWHDFHQLINDQLQEIRNKWNQIDDEIWAKIICFERNRRVAKAYARSQVISITGSDRGFDGYRIGLNGFPNPKRDFEVQMIKQQIRSGFKLKIDDLGNVHIKRIGRCPVFLGPGIPVGNSDYYYSQQQQQLQQRQHEQSMIALEMNKPRMIFDFKKFQQSMISILSQQQQTPLKNSGQRMNPFHNLSSSSSLENQCVHHIQLMADNEEHHQYLRHPCWILLINIVALDLFWSKFKLNGAFNPVISRKLFTSELATDHHCRVPLKAKNPLYDPCEDDYFENNNSHRDHCSNHCLNLREKVSDDLYYCGYAAKISNSSNHRQSSSTTIAKHLLSSIPIHSSSNISPIKNGSLENKKLSASATAITTMPIKTKSRYIPLRPNPMKQLPTFNRIGLEQSKRLFFSSHQLSNGQINEHQDLAVKHSDDKIKHVTSLKKYSSSNRSNSKYSSSSSTSSSSTTSYSPHHQRFNHNHNRHHHQNRFCTSSKLHYRMKQTYRSTCDLLSN</sequence>
<dbReference type="Proteomes" id="UP000790347">
    <property type="component" value="Unassembled WGS sequence"/>
</dbReference>
<dbReference type="Pfam" id="PF03166">
    <property type="entry name" value="MH2"/>
    <property type="match status" value="1"/>
</dbReference>